<dbReference type="OrthoDB" id="3260407at2759"/>
<dbReference type="RefSeq" id="XP_043045138.1">
    <property type="nucleotide sequence ID" value="XM_043185231.1"/>
</dbReference>
<keyword evidence="2" id="KW-1185">Reference proteome</keyword>
<dbReference type="GeneID" id="66107528"/>
<comment type="caution">
    <text evidence="1">The sequence shown here is derived from an EMBL/GenBank/DDBJ whole genome shotgun (WGS) entry which is preliminary data.</text>
</comment>
<dbReference type="Proteomes" id="UP000812287">
    <property type="component" value="Unassembled WGS sequence"/>
</dbReference>
<evidence type="ECO:0000313" key="2">
    <source>
        <dbReference type="Proteomes" id="UP000812287"/>
    </source>
</evidence>
<reference evidence="1" key="1">
    <citation type="submission" date="2020-11" db="EMBL/GenBank/DDBJ databases">
        <title>Adaptations for nitrogen fixation in a non-lichenized fungal sporocarp promotes dispersal by wood-feeding termites.</title>
        <authorList>
            <consortium name="DOE Joint Genome Institute"/>
            <person name="Koch R.A."/>
            <person name="Yoon G."/>
            <person name="Arayal U."/>
            <person name="Lail K."/>
            <person name="Amirebrahimi M."/>
            <person name="Labutti K."/>
            <person name="Lipzen A."/>
            <person name="Riley R."/>
            <person name="Barry K."/>
            <person name="Henrissat B."/>
            <person name="Grigoriev I.V."/>
            <person name="Herr J.R."/>
            <person name="Aime M.C."/>
        </authorList>
    </citation>
    <scope>NUCLEOTIDE SEQUENCE</scope>
    <source>
        <strain evidence="1">MCA 3950</strain>
    </source>
</reference>
<gene>
    <name evidence="1" type="ORF">BT62DRAFT_927369</name>
</gene>
<name>A0A9P8AXI2_9AGAR</name>
<evidence type="ECO:0000313" key="1">
    <source>
        <dbReference type="EMBL" id="KAG7451638.1"/>
    </source>
</evidence>
<protein>
    <submittedName>
        <fullName evidence="1">Uncharacterized protein</fullName>
    </submittedName>
</protein>
<proteinExistence type="predicted"/>
<organism evidence="1 2">
    <name type="scientific">Guyanagaster necrorhizus</name>
    <dbReference type="NCBI Taxonomy" id="856835"/>
    <lineage>
        <taxon>Eukaryota</taxon>
        <taxon>Fungi</taxon>
        <taxon>Dikarya</taxon>
        <taxon>Basidiomycota</taxon>
        <taxon>Agaricomycotina</taxon>
        <taxon>Agaricomycetes</taxon>
        <taxon>Agaricomycetidae</taxon>
        <taxon>Agaricales</taxon>
        <taxon>Marasmiineae</taxon>
        <taxon>Physalacriaceae</taxon>
        <taxon>Guyanagaster</taxon>
    </lineage>
</organism>
<dbReference type="EMBL" id="MU250525">
    <property type="protein sequence ID" value="KAG7451638.1"/>
    <property type="molecule type" value="Genomic_DNA"/>
</dbReference>
<sequence length="70" mass="7932">MSNTDELCSISLYRLHYLADNLFSDNAVVWPLGQSHYYVGLVPQLYAFVPAHASWSPALRELFLCKLAQS</sequence>
<accession>A0A9P8AXI2</accession>
<dbReference type="AlphaFoldDB" id="A0A9P8AXI2"/>